<dbReference type="Proteomes" id="UP000019763">
    <property type="component" value="Unassembled WGS sequence"/>
</dbReference>
<dbReference type="GeneID" id="22911060"/>
<keyword evidence="2" id="KW-1185">Reference proteome</keyword>
<evidence type="ECO:0000313" key="2">
    <source>
        <dbReference type="Proteomes" id="UP000019763"/>
    </source>
</evidence>
<gene>
    <name evidence="1" type="ORF">GNI_022660</name>
</gene>
<dbReference type="EMBL" id="AFNH02000167">
    <property type="protein sequence ID" value="EZG80136.1"/>
    <property type="molecule type" value="Genomic_DNA"/>
</dbReference>
<dbReference type="RefSeq" id="XP_011134332.1">
    <property type="nucleotide sequence ID" value="XM_011136030.1"/>
</dbReference>
<accession>A0A023BBM4</accession>
<name>A0A023BBM4_GRENI</name>
<dbReference type="Gene3D" id="1.10.1370.40">
    <property type="match status" value="1"/>
</dbReference>
<reference evidence="1" key="1">
    <citation type="submission" date="2013-12" db="EMBL/GenBank/DDBJ databases">
        <authorList>
            <person name="Omoto C.K."/>
            <person name="Sibley D."/>
            <person name="Venepally P."/>
            <person name="Hadjithomas M."/>
            <person name="Karamycheva S."/>
            <person name="Brunk B."/>
            <person name="Roos D."/>
            <person name="Caler E."/>
            <person name="Lorenzi H."/>
        </authorList>
    </citation>
    <scope>NUCLEOTIDE SEQUENCE</scope>
</reference>
<comment type="caution">
    <text evidence="1">The sequence shown here is derived from an EMBL/GenBank/DDBJ whole genome shotgun (WGS) entry which is preliminary data.</text>
</comment>
<protein>
    <submittedName>
        <fullName evidence="1">Peptidase family M3 protein</fullName>
    </submittedName>
</protein>
<feature type="non-terminal residue" evidence="1">
    <location>
        <position position="1"/>
    </location>
</feature>
<dbReference type="AlphaFoldDB" id="A0A023BBM4"/>
<dbReference type="SUPFAM" id="SSF55486">
    <property type="entry name" value="Metalloproteases ('zincins'), catalytic domain"/>
    <property type="match status" value="1"/>
</dbReference>
<sequence>AYSDVGTYDVFDKHDTTKPATTLVDYYTKTNKNGGAWMTLYNGQSRLLHQKPFIGLQLNVSV</sequence>
<dbReference type="VEuPathDB" id="CryptoDB:GNI_022660"/>
<organism evidence="1 2">
    <name type="scientific">Gregarina niphandrodes</name>
    <name type="common">Septate eugregarine</name>
    <dbReference type="NCBI Taxonomy" id="110365"/>
    <lineage>
        <taxon>Eukaryota</taxon>
        <taxon>Sar</taxon>
        <taxon>Alveolata</taxon>
        <taxon>Apicomplexa</taxon>
        <taxon>Conoidasida</taxon>
        <taxon>Gregarinasina</taxon>
        <taxon>Eugregarinorida</taxon>
        <taxon>Gregarinidae</taxon>
        <taxon>Gregarina</taxon>
    </lineage>
</organism>
<evidence type="ECO:0000313" key="1">
    <source>
        <dbReference type="EMBL" id="EZG80136.1"/>
    </source>
</evidence>
<proteinExistence type="predicted"/>